<comment type="caution">
    <text evidence="2">The sequence shown here is derived from an EMBL/GenBank/DDBJ whole genome shotgun (WGS) entry which is preliminary data.</text>
</comment>
<protein>
    <submittedName>
        <fullName evidence="2">Uncharacterized protein</fullName>
    </submittedName>
</protein>
<evidence type="ECO:0000313" key="3">
    <source>
        <dbReference type="Proteomes" id="UP001501563"/>
    </source>
</evidence>
<dbReference type="EMBL" id="BAAAZA010000049">
    <property type="protein sequence ID" value="GAA3902107.1"/>
    <property type="molecule type" value="Genomic_DNA"/>
</dbReference>
<proteinExistence type="predicted"/>
<reference evidence="3" key="1">
    <citation type="journal article" date="2019" name="Int. J. Syst. Evol. Microbiol.">
        <title>The Global Catalogue of Microorganisms (GCM) 10K type strain sequencing project: providing services to taxonomists for standard genome sequencing and annotation.</title>
        <authorList>
            <consortium name="The Broad Institute Genomics Platform"/>
            <consortium name="The Broad Institute Genome Sequencing Center for Infectious Disease"/>
            <person name="Wu L."/>
            <person name="Ma J."/>
        </authorList>
    </citation>
    <scope>NUCLEOTIDE SEQUENCE [LARGE SCALE GENOMIC DNA]</scope>
    <source>
        <strain evidence="3">JCM 16578</strain>
    </source>
</reference>
<sequence>MIQATHTEAHHHYTSHVTQQNVNLNAPTPKLTIIVDTWVSGHYGDPHAEVHAPHSAA</sequence>
<keyword evidence="3" id="KW-1185">Reference proteome</keyword>
<evidence type="ECO:0000256" key="1">
    <source>
        <dbReference type="SAM" id="MobiDB-lite"/>
    </source>
</evidence>
<gene>
    <name evidence="2" type="ORF">GCM10022207_83850</name>
</gene>
<evidence type="ECO:0000313" key="2">
    <source>
        <dbReference type="EMBL" id="GAA3902107.1"/>
    </source>
</evidence>
<accession>A0ABP7LJF0</accession>
<organism evidence="2 3">
    <name type="scientific">Streptomyces lannensis</name>
    <dbReference type="NCBI Taxonomy" id="766498"/>
    <lineage>
        <taxon>Bacteria</taxon>
        <taxon>Bacillati</taxon>
        <taxon>Actinomycetota</taxon>
        <taxon>Actinomycetes</taxon>
        <taxon>Kitasatosporales</taxon>
        <taxon>Streptomycetaceae</taxon>
        <taxon>Streptomyces</taxon>
    </lineage>
</organism>
<name>A0ABP7LJF0_9ACTN</name>
<dbReference type="Proteomes" id="UP001501563">
    <property type="component" value="Unassembled WGS sequence"/>
</dbReference>
<feature type="region of interest" description="Disordered" evidence="1">
    <location>
        <begin position="1"/>
        <end position="21"/>
    </location>
</feature>